<protein>
    <recommendedName>
        <fullName evidence="1">HYR-like domain-containing protein</fullName>
    </recommendedName>
</protein>
<dbReference type="InterPro" id="IPR026341">
    <property type="entry name" value="T9SS_type_B"/>
</dbReference>
<proteinExistence type="predicted"/>
<name>I0WL33_9FLAO</name>
<sequence length="713" mass="78234">CDNFVETTATFTIEDTTAPTFTAPENIEIFIDAECSYDTSVAVTGDVEDENDGCSTDLNATFEDTIIPGCGSSFTIERTWTLADNCGNQAEPQVQIIKVTDNIPPIIDKTGLRNLVVECGTDYLADLNEWLNNNAGAVAIDNCDDVTWTHNFEGLEEGCSNDIIVRFTATDECGNQAETKATFTIKDTQAPTITLQPEDKTVECDGQGNTEAFEEWLNSNGGATATDECSVFNWSNDYSEQSWVSECETVKYAEVTFTASDACNNVAMTQKVRFTIEDTTAPVFVEELPGDLTVECNEVPEAAVLTVTEQCDSSITVDFNEEITYDTEVCSTNYTIVRTWTATDCAGNIATHTQNIRVEDTTAPVFTAQELPGNLTVECDDVPEAITLTATDNCSGETEVTFTEEITDTSETCGSSYVITRTWTTSDCAGNTTTHVQTITVRDITAPIMLTELDEEITVSCSEIPAVPTVIFNDNCTGSEELVVTFNETSTRTDEISDYNIIRTWKATDLCGNETEFTQTIKVQLNDQVTPYELDICIEDAEINLFSLLAQGYEQGGVWETPANFNLRDGSWLDPANIALGEYTFYYTVTDSDCPSRTQVNVKINDDCVVLACTADDIIISKVVTPNGDGQNDFFTIEGIDPECGFTFDVKLFNRWGDFIFESNNYQNNWNGQAPSGAIGAAGKIPTGTYFYIINVRNSGIKPITGYIYFATK</sequence>
<evidence type="ECO:0000259" key="1">
    <source>
        <dbReference type="Pfam" id="PF23237"/>
    </source>
</evidence>
<reference evidence="2 3" key="1">
    <citation type="journal article" date="2012" name="J. Bacteriol.">
        <title>Genome Sequence of the Halotolerant Bacterium Imtechella halotolerans K1T.</title>
        <authorList>
            <person name="Kumar S."/>
            <person name="Vikram S."/>
            <person name="Subramanian S."/>
            <person name="Raghava G.P."/>
            <person name="Pinnaka A.K."/>
        </authorList>
    </citation>
    <scope>NUCLEOTIDE SEQUENCE [LARGE SCALE GENOMIC DNA]</scope>
    <source>
        <strain evidence="2 3">K1</strain>
    </source>
</reference>
<evidence type="ECO:0000313" key="2">
    <source>
        <dbReference type="EMBL" id="EID77099.1"/>
    </source>
</evidence>
<evidence type="ECO:0000313" key="3">
    <source>
        <dbReference type="Proteomes" id="UP000005938"/>
    </source>
</evidence>
<gene>
    <name evidence="2" type="ORF">W5A_00005</name>
</gene>
<accession>I0WL33</accession>
<dbReference type="RefSeq" id="WP_008236084.1">
    <property type="nucleotide sequence ID" value="NZ_AJJU01000001.1"/>
</dbReference>
<dbReference type="Proteomes" id="UP000005938">
    <property type="component" value="Unassembled WGS sequence"/>
</dbReference>
<organism evidence="2 3">
    <name type="scientific">Imtechella halotolerans K1</name>
    <dbReference type="NCBI Taxonomy" id="946077"/>
    <lineage>
        <taxon>Bacteria</taxon>
        <taxon>Pseudomonadati</taxon>
        <taxon>Bacteroidota</taxon>
        <taxon>Flavobacteriia</taxon>
        <taxon>Flavobacteriales</taxon>
        <taxon>Flavobacteriaceae</taxon>
        <taxon>Imtechella</taxon>
    </lineage>
</organism>
<comment type="caution">
    <text evidence="2">The sequence shown here is derived from an EMBL/GenBank/DDBJ whole genome shotgun (WGS) entry which is preliminary data.</text>
</comment>
<dbReference type="Pfam" id="PF13585">
    <property type="entry name" value="CHU_C"/>
    <property type="match status" value="1"/>
</dbReference>
<feature type="non-terminal residue" evidence="2">
    <location>
        <position position="1"/>
    </location>
</feature>
<dbReference type="Pfam" id="PF23237">
    <property type="entry name" value="HYR_4C"/>
    <property type="match status" value="2"/>
</dbReference>
<dbReference type="OrthoDB" id="599464at2"/>
<dbReference type="EMBL" id="AJJU01000001">
    <property type="protein sequence ID" value="EID77099.1"/>
    <property type="molecule type" value="Genomic_DNA"/>
</dbReference>
<dbReference type="STRING" id="946077.W5A_00005"/>
<feature type="domain" description="HYR-like" evidence="1">
    <location>
        <begin position="287"/>
        <end position="356"/>
    </location>
</feature>
<feature type="domain" description="HYR-like" evidence="1">
    <location>
        <begin position="370"/>
        <end position="441"/>
    </location>
</feature>
<keyword evidence="3" id="KW-1185">Reference proteome</keyword>
<dbReference type="NCBIfam" id="TIGR04131">
    <property type="entry name" value="Bac_Flav_CTERM"/>
    <property type="match status" value="1"/>
</dbReference>
<dbReference type="InterPro" id="IPR057078">
    <property type="entry name" value="HYR-4C"/>
</dbReference>
<dbReference type="eggNOG" id="COG2304">
    <property type="taxonomic scope" value="Bacteria"/>
</dbReference>
<dbReference type="PATRIC" id="fig|946077.3.peg.1"/>
<dbReference type="AlphaFoldDB" id="I0WL33"/>